<evidence type="ECO:0000313" key="3">
    <source>
        <dbReference type="Proteomes" id="UP000807025"/>
    </source>
</evidence>
<keyword evidence="1" id="KW-0732">Signal</keyword>
<keyword evidence="3" id="KW-1185">Reference proteome</keyword>
<feature type="signal peptide" evidence="1">
    <location>
        <begin position="1"/>
        <end position="20"/>
    </location>
</feature>
<comment type="caution">
    <text evidence="2">The sequence shown here is derived from an EMBL/GenBank/DDBJ whole genome shotgun (WGS) entry which is preliminary data.</text>
</comment>
<dbReference type="Proteomes" id="UP000807025">
    <property type="component" value="Unassembled WGS sequence"/>
</dbReference>
<evidence type="ECO:0000256" key="1">
    <source>
        <dbReference type="SAM" id="SignalP"/>
    </source>
</evidence>
<dbReference type="Gene3D" id="3.40.50.1820">
    <property type="entry name" value="alpha/beta hydrolase"/>
    <property type="match status" value="1"/>
</dbReference>
<organism evidence="2 3">
    <name type="scientific">Pleurotus eryngii</name>
    <name type="common">Boletus of the steppes</name>
    <dbReference type="NCBI Taxonomy" id="5323"/>
    <lineage>
        <taxon>Eukaryota</taxon>
        <taxon>Fungi</taxon>
        <taxon>Dikarya</taxon>
        <taxon>Basidiomycota</taxon>
        <taxon>Agaricomycotina</taxon>
        <taxon>Agaricomycetes</taxon>
        <taxon>Agaricomycetidae</taxon>
        <taxon>Agaricales</taxon>
        <taxon>Pleurotineae</taxon>
        <taxon>Pleurotaceae</taxon>
        <taxon>Pleurotus</taxon>
    </lineage>
</organism>
<dbReference type="AlphaFoldDB" id="A0A9P5ZZ14"/>
<protein>
    <submittedName>
        <fullName evidence="2">Uncharacterized protein</fullName>
    </submittedName>
</protein>
<evidence type="ECO:0000313" key="2">
    <source>
        <dbReference type="EMBL" id="KAF9496670.1"/>
    </source>
</evidence>
<reference evidence="2" key="1">
    <citation type="submission" date="2020-11" db="EMBL/GenBank/DDBJ databases">
        <authorList>
            <consortium name="DOE Joint Genome Institute"/>
            <person name="Ahrendt S."/>
            <person name="Riley R."/>
            <person name="Andreopoulos W."/>
            <person name="Labutti K."/>
            <person name="Pangilinan J."/>
            <person name="Ruiz-Duenas F.J."/>
            <person name="Barrasa J.M."/>
            <person name="Sanchez-Garcia M."/>
            <person name="Camarero S."/>
            <person name="Miyauchi S."/>
            <person name="Serrano A."/>
            <person name="Linde D."/>
            <person name="Babiker R."/>
            <person name="Drula E."/>
            <person name="Ayuso-Fernandez I."/>
            <person name="Pacheco R."/>
            <person name="Padilla G."/>
            <person name="Ferreira P."/>
            <person name="Barriuso J."/>
            <person name="Kellner H."/>
            <person name="Castanera R."/>
            <person name="Alfaro M."/>
            <person name="Ramirez L."/>
            <person name="Pisabarro A.G."/>
            <person name="Kuo A."/>
            <person name="Tritt A."/>
            <person name="Lipzen A."/>
            <person name="He G."/>
            <person name="Yan M."/>
            <person name="Ng V."/>
            <person name="Cullen D."/>
            <person name="Martin F."/>
            <person name="Rosso M.-N."/>
            <person name="Henrissat B."/>
            <person name="Hibbett D."/>
            <person name="Martinez A.T."/>
            <person name="Grigoriev I.V."/>
        </authorList>
    </citation>
    <scope>NUCLEOTIDE SEQUENCE</scope>
    <source>
        <strain evidence="2">ATCC 90797</strain>
    </source>
</reference>
<gene>
    <name evidence="2" type="ORF">BDN71DRAFT_1505580</name>
</gene>
<accession>A0A9P5ZZ14</accession>
<feature type="chain" id="PRO_5040327258" evidence="1">
    <location>
        <begin position="21"/>
        <end position="215"/>
    </location>
</feature>
<dbReference type="SUPFAM" id="SSF53474">
    <property type="entry name" value="alpha/beta-Hydrolases"/>
    <property type="match status" value="1"/>
</dbReference>
<proteinExistence type="predicted"/>
<dbReference type="InterPro" id="IPR029058">
    <property type="entry name" value="AB_hydrolase_fold"/>
</dbReference>
<name>A0A9P5ZZ14_PLEER</name>
<dbReference type="OrthoDB" id="2498029at2759"/>
<sequence length="215" mass="22922">MQRPSHLRATLALSLSIAVGDIRYVSIYIPRSPPITPFEGGTPGNMVNVTEQLGDFRAVIKYVRSQHQYGPNKVVLWATSLSGGHAITLASDMNIAATVTQCPSTGVACKVPLGPGMVTTLCAAVYDWFRQMLELAPYYIPATGSPGTVGALTYEIALTVSAAKTSHPTHKVVAKDDNICDSSSTLKVAHMAQGSITVLIPTGMTSEHVYPTMKF</sequence>
<dbReference type="EMBL" id="MU154550">
    <property type="protein sequence ID" value="KAF9496670.1"/>
    <property type="molecule type" value="Genomic_DNA"/>
</dbReference>